<name>A0A3N4M313_9PEZI</name>
<feature type="transmembrane region" description="Helical" evidence="1">
    <location>
        <begin position="236"/>
        <end position="254"/>
    </location>
</feature>
<proteinExistence type="predicted"/>
<keyword evidence="3" id="KW-1185">Reference proteome</keyword>
<keyword evidence="1" id="KW-0472">Membrane</keyword>
<feature type="transmembrane region" description="Helical" evidence="1">
    <location>
        <begin position="129"/>
        <end position="149"/>
    </location>
</feature>
<sequence>MAWEDEGAAAVSVPLLPLGSSRSAGDGNGAGGGWKSKQGQQHTLLSRTPSPYPGLVGGNGFGGEYRRRGGPGDGKFSSYFKRGKLGWWFWNTGRGWISLVTALVVWTVGSGILLVFQNQIILRFGVYKFAYPIATTLLELLVLQLFLLLTASLTRSFSFTLLSLGLAHLIAPPPTPIPGKKPSFWSTPVFQDFLPTGIFGFSPSLIRITLPLAVIHSAKLILTNLSFAYTLRPIWQLSRVATIPISVLCTYLWANQNPPLSVTTLSSTLTMTFAVAMVSIQPPWLFTWEGVAAGICSSFFAAAEPVVMVSTFKKILAYHSPNGNPAATSIITTVDEINLITDPTFHGDGHSLPRSHYHLIHYTTFLSALLTLPLVFISGEAGSISRNCYILDIPWFWLMIILGGLASYTTMVGFWMLAKTTSPLTGNLVVEGLQITVQTIILGGFKMQEWGWMGAMTGWGAGVWYFLGRRRECGVSLWGGEVGDEVLWDRERREEEFLVN</sequence>
<feature type="transmembrane region" description="Helical" evidence="1">
    <location>
        <begin position="359"/>
        <end position="377"/>
    </location>
</feature>
<feature type="transmembrane region" description="Helical" evidence="1">
    <location>
        <begin position="450"/>
        <end position="467"/>
    </location>
</feature>
<keyword evidence="1" id="KW-1133">Transmembrane helix</keyword>
<reference evidence="2 3" key="1">
    <citation type="journal article" date="2018" name="Nat. Ecol. Evol.">
        <title>Pezizomycetes genomes reveal the molecular basis of ectomycorrhizal truffle lifestyle.</title>
        <authorList>
            <person name="Murat C."/>
            <person name="Payen T."/>
            <person name="Noel B."/>
            <person name="Kuo A."/>
            <person name="Morin E."/>
            <person name="Chen J."/>
            <person name="Kohler A."/>
            <person name="Krizsan K."/>
            <person name="Balestrini R."/>
            <person name="Da Silva C."/>
            <person name="Montanini B."/>
            <person name="Hainaut M."/>
            <person name="Levati E."/>
            <person name="Barry K.W."/>
            <person name="Belfiori B."/>
            <person name="Cichocki N."/>
            <person name="Clum A."/>
            <person name="Dockter R.B."/>
            <person name="Fauchery L."/>
            <person name="Guy J."/>
            <person name="Iotti M."/>
            <person name="Le Tacon F."/>
            <person name="Lindquist E.A."/>
            <person name="Lipzen A."/>
            <person name="Malagnac F."/>
            <person name="Mello A."/>
            <person name="Molinier V."/>
            <person name="Miyauchi S."/>
            <person name="Poulain J."/>
            <person name="Riccioni C."/>
            <person name="Rubini A."/>
            <person name="Sitrit Y."/>
            <person name="Splivallo R."/>
            <person name="Traeger S."/>
            <person name="Wang M."/>
            <person name="Zifcakova L."/>
            <person name="Wipf D."/>
            <person name="Zambonelli A."/>
            <person name="Paolocci F."/>
            <person name="Nowrousian M."/>
            <person name="Ottonello S."/>
            <person name="Baldrian P."/>
            <person name="Spatafora J.W."/>
            <person name="Henrissat B."/>
            <person name="Nagy L.G."/>
            <person name="Aury J.M."/>
            <person name="Wincker P."/>
            <person name="Grigoriev I.V."/>
            <person name="Bonfante P."/>
            <person name="Martin F.M."/>
        </authorList>
    </citation>
    <scope>NUCLEOTIDE SEQUENCE [LARGE SCALE GENOMIC DNA]</scope>
    <source>
        <strain evidence="2 3">ATCC MYA-4762</strain>
    </source>
</reference>
<dbReference type="AlphaFoldDB" id="A0A3N4M313"/>
<evidence type="ECO:0000313" key="3">
    <source>
        <dbReference type="Proteomes" id="UP000267821"/>
    </source>
</evidence>
<feature type="transmembrane region" description="Helical" evidence="1">
    <location>
        <begin position="285"/>
        <end position="303"/>
    </location>
</feature>
<feature type="transmembrane region" description="Helical" evidence="1">
    <location>
        <begin position="193"/>
        <end position="215"/>
    </location>
</feature>
<feature type="transmembrane region" description="Helical" evidence="1">
    <location>
        <begin position="389"/>
        <end position="418"/>
    </location>
</feature>
<organism evidence="2 3">
    <name type="scientific">Terfezia boudieri ATCC MYA-4762</name>
    <dbReference type="NCBI Taxonomy" id="1051890"/>
    <lineage>
        <taxon>Eukaryota</taxon>
        <taxon>Fungi</taxon>
        <taxon>Dikarya</taxon>
        <taxon>Ascomycota</taxon>
        <taxon>Pezizomycotina</taxon>
        <taxon>Pezizomycetes</taxon>
        <taxon>Pezizales</taxon>
        <taxon>Pezizaceae</taxon>
        <taxon>Terfezia</taxon>
    </lineage>
</organism>
<dbReference type="OrthoDB" id="5547497at2759"/>
<dbReference type="EMBL" id="ML121527">
    <property type="protein sequence ID" value="RPB29544.1"/>
    <property type="molecule type" value="Genomic_DNA"/>
</dbReference>
<dbReference type="InParanoid" id="A0A3N4M313"/>
<dbReference type="STRING" id="1051890.A0A3N4M313"/>
<accession>A0A3N4M313</accession>
<protein>
    <recommendedName>
        <fullName evidence="4">Sugar phosphate transporter domain-containing protein</fullName>
    </recommendedName>
</protein>
<gene>
    <name evidence="2" type="ORF">L211DRAFT_776417</name>
</gene>
<dbReference type="Proteomes" id="UP000267821">
    <property type="component" value="Unassembled WGS sequence"/>
</dbReference>
<evidence type="ECO:0008006" key="4">
    <source>
        <dbReference type="Google" id="ProtNLM"/>
    </source>
</evidence>
<evidence type="ECO:0000313" key="2">
    <source>
        <dbReference type="EMBL" id="RPB29544.1"/>
    </source>
</evidence>
<feature type="transmembrane region" description="Helical" evidence="1">
    <location>
        <begin position="96"/>
        <end position="117"/>
    </location>
</feature>
<keyword evidence="1" id="KW-0812">Transmembrane</keyword>
<evidence type="ECO:0000256" key="1">
    <source>
        <dbReference type="SAM" id="Phobius"/>
    </source>
</evidence>